<evidence type="ECO:0000256" key="7">
    <source>
        <dbReference type="ARBA" id="ARBA00022679"/>
    </source>
</evidence>
<feature type="compositionally biased region" description="Low complexity" evidence="13">
    <location>
        <begin position="2154"/>
        <end position="2164"/>
    </location>
</feature>
<accession>A0A7K5AKT1</accession>
<dbReference type="InterPro" id="IPR050588">
    <property type="entry name" value="WNK_Ser-Thr_kinase"/>
</dbReference>
<dbReference type="InterPro" id="IPR056865">
    <property type="entry name" value="CCTL2_WNK"/>
</dbReference>
<organism evidence="15 16">
    <name type="scientific">Furnarius figulus</name>
    <dbReference type="NCBI Taxonomy" id="463165"/>
    <lineage>
        <taxon>Eukaryota</taxon>
        <taxon>Metazoa</taxon>
        <taxon>Chordata</taxon>
        <taxon>Craniata</taxon>
        <taxon>Vertebrata</taxon>
        <taxon>Euteleostomi</taxon>
        <taxon>Archelosauria</taxon>
        <taxon>Archosauria</taxon>
        <taxon>Dinosauria</taxon>
        <taxon>Saurischia</taxon>
        <taxon>Theropoda</taxon>
        <taxon>Coelurosauria</taxon>
        <taxon>Aves</taxon>
        <taxon>Neognathae</taxon>
        <taxon>Neoaves</taxon>
        <taxon>Telluraves</taxon>
        <taxon>Australaves</taxon>
        <taxon>Passeriformes</taxon>
        <taxon>Furnariidae</taxon>
        <taxon>Furnarius</taxon>
    </lineage>
</organism>
<feature type="region of interest" description="Disordered" evidence="13">
    <location>
        <begin position="585"/>
        <end position="650"/>
    </location>
</feature>
<dbReference type="GO" id="GO:0004674">
    <property type="term" value="F:protein serine/threonine kinase activity"/>
    <property type="evidence" value="ECO:0007669"/>
    <property type="project" value="UniProtKB-KW"/>
</dbReference>
<feature type="region of interest" description="Disordered" evidence="13">
    <location>
        <begin position="1"/>
        <end position="84"/>
    </location>
</feature>
<feature type="compositionally biased region" description="Low complexity" evidence="13">
    <location>
        <begin position="722"/>
        <end position="794"/>
    </location>
</feature>
<dbReference type="InterPro" id="IPR008271">
    <property type="entry name" value="Ser/Thr_kinase_AS"/>
</dbReference>
<dbReference type="Gene3D" id="3.10.20.90">
    <property type="entry name" value="Phosphatidylinositol 3-kinase Catalytic Subunit, Chain A, domain 1"/>
    <property type="match status" value="2"/>
</dbReference>
<feature type="region of interest" description="Disordered" evidence="13">
    <location>
        <begin position="1892"/>
        <end position="1929"/>
    </location>
</feature>
<keyword evidence="16" id="KW-1185">Reference proteome</keyword>
<comment type="subcellular location">
    <subcellularLocation>
        <location evidence="2">Cytoplasm</location>
    </subcellularLocation>
</comment>
<gene>
    <name evidence="15" type="primary">Wnk1</name>
    <name evidence="15" type="ORF">FURFIG_R00010</name>
</gene>
<comment type="catalytic activity">
    <reaction evidence="11">
        <text>L-threonyl-[protein] + ATP = O-phospho-L-threonyl-[protein] + ADP + H(+)</text>
        <dbReference type="Rhea" id="RHEA:46608"/>
        <dbReference type="Rhea" id="RHEA-COMP:11060"/>
        <dbReference type="Rhea" id="RHEA-COMP:11605"/>
        <dbReference type="ChEBI" id="CHEBI:15378"/>
        <dbReference type="ChEBI" id="CHEBI:30013"/>
        <dbReference type="ChEBI" id="CHEBI:30616"/>
        <dbReference type="ChEBI" id="CHEBI:61977"/>
        <dbReference type="ChEBI" id="CHEBI:456216"/>
        <dbReference type="EC" id="2.7.11.1"/>
    </reaction>
</comment>
<keyword evidence="4" id="KW-0963">Cytoplasm</keyword>
<dbReference type="Pfam" id="PF24889">
    <property type="entry name" value="CCTL2_WNK"/>
    <property type="match status" value="1"/>
</dbReference>
<feature type="region of interest" description="Disordered" evidence="13">
    <location>
        <begin position="2014"/>
        <end position="2036"/>
    </location>
</feature>
<feature type="region of interest" description="Disordered" evidence="13">
    <location>
        <begin position="1387"/>
        <end position="1415"/>
    </location>
</feature>
<feature type="compositionally biased region" description="Polar residues" evidence="13">
    <location>
        <begin position="2165"/>
        <end position="2186"/>
    </location>
</feature>
<feature type="compositionally biased region" description="Basic and acidic residues" evidence="13">
    <location>
        <begin position="57"/>
        <end position="81"/>
    </location>
</feature>
<dbReference type="FunFam" id="1.10.510.10:FF:000006">
    <property type="entry name" value="Serine/threonine-protein kinase WNK1 isoform 2"/>
    <property type="match status" value="1"/>
</dbReference>
<feature type="region of interest" description="Disordered" evidence="13">
    <location>
        <begin position="1197"/>
        <end position="1216"/>
    </location>
</feature>
<feature type="compositionally biased region" description="Basic and acidic residues" evidence="13">
    <location>
        <begin position="585"/>
        <end position="594"/>
    </location>
</feature>
<dbReference type="FunFam" id="3.10.20.90:FF:000012">
    <property type="entry name" value="Serine/threonine-protein kinase WNK1 isoform 2"/>
    <property type="match status" value="1"/>
</dbReference>
<evidence type="ECO:0000256" key="10">
    <source>
        <dbReference type="ARBA" id="ARBA00022840"/>
    </source>
</evidence>
<dbReference type="InterPro" id="IPR011009">
    <property type="entry name" value="Kinase-like_dom_sf"/>
</dbReference>
<comment type="catalytic activity">
    <reaction evidence="12">
        <text>L-seryl-[protein] + ATP = O-phospho-L-seryl-[protein] + ADP + H(+)</text>
        <dbReference type="Rhea" id="RHEA:17989"/>
        <dbReference type="Rhea" id="RHEA-COMP:9863"/>
        <dbReference type="Rhea" id="RHEA-COMP:11604"/>
        <dbReference type="ChEBI" id="CHEBI:15378"/>
        <dbReference type="ChEBI" id="CHEBI:29999"/>
        <dbReference type="ChEBI" id="CHEBI:30616"/>
        <dbReference type="ChEBI" id="CHEBI:83421"/>
        <dbReference type="ChEBI" id="CHEBI:456216"/>
        <dbReference type="EC" id="2.7.11.1"/>
    </reaction>
</comment>
<dbReference type="InterPro" id="IPR000719">
    <property type="entry name" value="Prot_kinase_dom"/>
</dbReference>
<evidence type="ECO:0000256" key="6">
    <source>
        <dbReference type="ARBA" id="ARBA00022553"/>
    </source>
</evidence>
<feature type="non-terminal residue" evidence="15">
    <location>
        <position position="2445"/>
    </location>
</feature>
<evidence type="ECO:0000313" key="16">
    <source>
        <dbReference type="Proteomes" id="UP000529852"/>
    </source>
</evidence>
<feature type="compositionally biased region" description="Low complexity" evidence="13">
    <location>
        <begin position="1905"/>
        <end position="1917"/>
    </location>
</feature>
<feature type="compositionally biased region" description="Basic residues" evidence="13">
    <location>
        <begin position="2141"/>
        <end position="2153"/>
    </location>
</feature>
<dbReference type="Pfam" id="PF00069">
    <property type="entry name" value="Pkinase"/>
    <property type="match status" value="1"/>
</dbReference>
<reference evidence="15 16" key="1">
    <citation type="submission" date="2019-09" db="EMBL/GenBank/DDBJ databases">
        <title>Bird 10,000 Genomes (B10K) Project - Family phase.</title>
        <authorList>
            <person name="Zhang G."/>
        </authorList>
    </citation>
    <scope>NUCLEOTIDE SEQUENCE [LARGE SCALE GENOMIC DNA]</scope>
    <source>
        <strain evidence="15">B10K-DU-003-06</strain>
    </source>
</reference>
<keyword evidence="9 15" id="KW-0418">Kinase</keyword>
<dbReference type="InterPro" id="IPR024678">
    <property type="entry name" value="Kinase_OSR1/WNK_CCT"/>
</dbReference>
<evidence type="ECO:0000256" key="5">
    <source>
        <dbReference type="ARBA" id="ARBA00022527"/>
    </source>
</evidence>
<dbReference type="Pfam" id="PF12202">
    <property type="entry name" value="OSR1_C"/>
    <property type="match status" value="1"/>
</dbReference>
<dbReference type="GO" id="GO:0005737">
    <property type="term" value="C:cytoplasm"/>
    <property type="evidence" value="ECO:0007669"/>
    <property type="project" value="UniProtKB-SubCell"/>
</dbReference>
<dbReference type="Gene3D" id="1.10.510.10">
    <property type="entry name" value="Transferase(Phosphotransferase) domain 1"/>
    <property type="match status" value="1"/>
</dbReference>
<evidence type="ECO:0000256" key="8">
    <source>
        <dbReference type="ARBA" id="ARBA00022741"/>
    </source>
</evidence>
<feature type="compositionally biased region" description="Basic and acidic residues" evidence="13">
    <location>
        <begin position="198"/>
        <end position="207"/>
    </location>
</feature>
<feature type="region of interest" description="Disordered" evidence="13">
    <location>
        <begin position="1750"/>
        <end position="1795"/>
    </location>
</feature>
<evidence type="ECO:0000256" key="1">
    <source>
        <dbReference type="ARBA" id="ARBA00001946"/>
    </source>
</evidence>
<protein>
    <recommendedName>
        <fullName evidence="3">non-specific serine/threonine protein kinase</fullName>
        <ecNumber evidence="3">2.7.11.1</ecNumber>
    </recommendedName>
</protein>
<feature type="region of interest" description="Disordered" evidence="13">
    <location>
        <begin position="1026"/>
        <end position="1123"/>
    </location>
</feature>
<evidence type="ECO:0000313" key="15">
    <source>
        <dbReference type="EMBL" id="NWR84401.1"/>
    </source>
</evidence>
<feature type="compositionally biased region" description="Polar residues" evidence="13">
    <location>
        <begin position="185"/>
        <end position="195"/>
    </location>
</feature>
<evidence type="ECO:0000256" key="2">
    <source>
        <dbReference type="ARBA" id="ARBA00004496"/>
    </source>
</evidence>
<dbReference type="Gene3D" id="3.30.200.20">
    <property type="entry name" value="Phosphorylase Kinase, domain 1"/>
    <property type="match status" value="1"/>
</dbReference>
<evidence type="ECO:0000256" key="4">
    <source>
        <dbReference type="ARBA" id="ARBA00022490"/>
    </source>
</evidence>
<evidence type="ECO:0000256" key="11">
    <source>
        <dbReference type="ARBA" id="ARBA00047899"/>
    </source>
</evidence>
<feature type="domain" description="Protein kinase" evidence="14">
    <location>
        <begin position="227"/>
        <end position="485"/>
    </location>
</feature>
<dbReference type="SMART" id="SM00220">
    <property type="entry name" value="S_TKc"/>
    <property type="match status" value="1"/>
</dbReference>
<feature type="region of interest" description="Disordered" evidence="13">
    <location>
        <begin position="2130"/>
        <end position="2213"/>
    </location>
</feature>
<keyword evidence="10" id="KW-0067">ATP-binding</keyword>
<feature type="compositionally biased region" description="Low complexity" evidence="13">
    <location>
        <begin position="1387"/>
        <end position="1397"/>
    </location>
</feature>
<feature type="compositionally biased region" description="Gly residues" evidence="13">
    <location>
        <begin position="43"/>
        <end position="56"/>
    </location>
</feature>
<feature type="compositionally biased region" description="Low complexity" evidence="13">
    <location>
        <begin position="1404"/>
        <end position="1415"/>
    </location>
</feature>
<evidence type="ECO:0000259" key="14">
    <source>
        <dbReference type="PROSITE" id="PS50011"/>
    </source>
</evidence>
<feature type="compositionally biased region" description="Polar residues" evidence="13">
    <location>
        <begin position="1046"/>
        <end position="1074"/>
    </location>
</feature>
<evidence type="ECO:0000256" key="12">
    <source>
        <dbReference type="ARBA" id="ARBA00048679"/>
    </source>
</evidence>
<feature type="region of interest" description="Disordered" evidence="13">
    <location>
        <begin position="1319"/>
        <end position="1353"/>
    </location>
</feature>
<keyword evidence="7" id="KW-0808">Transferase</keyword>
<dbReference type="EC" id="2.7.11.1" evidence="3"/>
<comment type="cofactor">
    <cofactor evidence="1">
        <name>Mg(2+)</name>
        <dbReference type="ChEBI" id="CHEBI:18420"/>
    </cofactor>
</comment>
<dbReference type="CDD" id="cd14030">
    <property type="entry name" value="STKc_WNK1"/>
    <property type="match status" value="1"/>
</dbReference>
<dbReference type="FunFam" id="3.10.20.90:FF:000007">
    <property type="entry name" value="Serine/threonine-protein kinase WNK1 isoform 1"/>
    <property type="match status" value="1"/>
</dbReference>
<feature type="compositionally biased region" description="Low complexity" evidence="13">
    <location>
        <begin position="1"/>
        <end position="15"/>
    </location>
</feature>
<keyword evidence="6" id="KW-0597">Phosphoprotein</keyword>
<keyword evidence="5" id="KW-0723">Serine/threonine-protein kinase</keyword>
<proteinExistence type="predicted"/>
<evidence type="ECO:0000256" key="3">
    <source>
        <dbReference type="ARBA" id="ARBA00012513"/>
    </source>
</evidence>
<feature type="region of interest" description="Disordered" evidence="13">
    <location>
        <begin position="100"/>
        <end position="216"/>
    </location>
</feature>
<feature type="compositionally biased region" description="Low complexity" evidence="13">
    <location>
        <begin position="1026"/>
        <end position="1042"/>
    </location>
</feature>
<feature type="compositionally biased region" description="Acidic residues" evidence="13">
    <location>
        <begin position="1197"/>
        <end position="1208"/>
    </location>
</feature>
<name>A0A7K5AKT1_9FURN</name>
<sequence length="2445" mass="255179">MSGSAPGSGAPAPRFLVPPPPKNGSSSDSSIGEKLGAADHGAAGAGGSGGGPGNGGRSEEYRRRRHTMDKDSRGAAATEHRFFRRSVICDSNATALELPSLQPAAPSGPVSGGSAAPLVSPPEGAGRTSCTAVSAAQAPSLLQQPPPPAPLPLEGRAAQEPPASKDAAPLLPKEEEEGDEATALPPTSSAGSLSAASREFEERRAQQEDIEELETKAVGISPDGRFLKFDIEIGRGSFKTVYKGLDTETTVEVAWCELQDRKLSKSERQRFKEEAGMLKGLQHPNIVRFYDSWESTVKGKKCIVLVTELMTSGTLKTYLKRFKVMKIKVLRSWCRQILKGLQFLHTRTPPIIHRDLKCDNIFITGPTGSVKIGDLGLATLKRASFAKSVIGTPEFMAPEMYEEKYDESVDVYAFGMCMLEMATSEYPYSECQNAAQIYRRVTSGVKPASFDKVAFPEVKEIIEGCIRQNKGERYAIKDLLNHAFFQEETGVRVELAEEDDGEKIAIKLWLRIEDIKKLKGKYKDNEAIEFSFDLERDVPEDVAQEMVESGYVCEGDHKTMAKAIKDRVSLIKRKREQRQLVREEQEKILQEEGSQKQQLEQQQPSASHAGSKHPQSVTGTTAVPTASASVSTQVEPEEPEADQHQQLQFQQPSVSVLSDGAVDSGLGSSVYTESCVSSQQAVSYGSQLDQSASNTAVQGYTTSVGAVQPQQHGGYQPPAATQVQGQPASSSASVPSQPAQHTQQSAQQPASSQQPGQYQLQQPSVSAGTTPAQTVSQTQTSQMMPMPQAAAGTQLPVSQPVSIIQGEPQLPVAAPSLPQPSVAPSVPIGSHFLPMGQALSTSVVPQFPVSQLPVAAPHVTVAQPGFQSLPISMAAGMNQPLLTLATSAAATAVPVGSTVVPSQLPTMMQPVAQLPSQVLLQPAVQSVGLPVSIGQAAETSLPAGDALYQGFPSRLPSQYPGDSTVTPSSAVASASIPSAVLSPPLPTDAMAQSGYLAPVVQPYGEQNVLVSMGSLGGQVQVPQPPVSLAQQASSASSQQAALEGTQGVSQTTASETLPVTQPAQTTPLASSMDSAHSDVASGLSDGNENVPASSGRHEGRTTKRHMRRSVRSRSRHEKTARPKLRILNVSNKGDRVVECQLETHNRKMVTFKFDLDGDNPEEIASIMVQNEFILATERDSFVEQVREIIEKADEMLSEDASVEPEGDQGLESMQTKDDGFFPGSQKLEFKQPDPTSSMPQRIGVPSSSFTQVVHSAGRRFIVSPVPESRLKEQGFFTSAVSGGSEASDMVAASPVHGPGMNLSHSASSLSLQQAFSEMAHAQMTEGPSTAPPVFNQTIPPFPPALSTMAGSGATPASVAASSVSVSSSTGVSLPESVTLPSENAAVGVAPSTSVPSSVSPPPASQSGQQLTGVTSSVSAPASFSLSATSQPAQPVTGDIAPSISTPSSLALPSTQVPGVTGLGVVTPAVTSQSAPQIVSSMAAPQTSAALSLAQNVALQLPQLSSSGSVSGLAETTVVSAPQSLPESGQSLGTSHPCSAAGLSLPISAPLSSSVASSICGSVAQPVINPLLVPSGITSTPVLPQISGATPMLPQVPLPGVLPQPVTNLPAVQQTLIHSQPQPAPLPNQPHVHCLEADADAQCKAPGIDDIKTLEEKLRSLFSEHGNVGTVHPSVSLETSLVMETTVVPGIPTTAVAPTKPLTSISTCIPPSSLPLGPTGLPVLTPVATPGQVITPVSYISASSSIAPAVVKAGTSPSKPPLSRVPVLPVGSELPAGTPSSEPLPPLPGPSLTQSQQPLEDLDAQLRRTLSPETVPVTSAPACSVPSVASTTVTGLVSTATQSLKDGILNPILPFASAPADGESSAAAATAGASVLKMGRFQVSVAMDDALKEGDKPETKPVQFETTSTDSSCLSGSSPESTLVKQAGSRKSGAVADASLDVVDGISQTDPGLQLPVDVGQATKVGRFQVTTTTDQVGRFSVSKTQDEVSCAEKEPMTLPLSLGLEQVAASAAVPKKELESRQSPHMNGPSSDPEAAFLSGMARDLDDGSGSPDSLQHLGSKISLPVQSLSNSFNSSYMSSDNESDIEDEDLKSELRRLREKHLKEIQELQTRQKQEIESLYMKLGKAPPAVIIPPAAPLSGRRRRPTKGKSSKSSRSSSQGHKSPQLSGNLSAQSAPSVLPPQQTLHPPGSVPETGQNHLLQPLKPSPSSENLYSAFTSDGALSVPSLSAPGQGCAKFNCASERVTFKPGGRRTRFLSTPCLALWKMVKKVCPCNQLCRTSSTNTVGAAVNSQAPQTQPTAIASSRKGTFTDDLHKLVDNWARDAMNLSGKKVGKGHSSYEAPGMARKFSAPGQLCISMSSSLGATPIPAASATSLGPFTKPICPPQPYGYPAASFPAAWSGAGGAAQPPLGQFQPVGASSLQSFNISNLQKSVSNPPGSNLRTT</sequence>
<feature type="compositionally biased region" description="Low complexity" evidence="13">
    <location>
        <begin position="134"/>
        <end position="143"/>
    </location>
</feature>
<dbReference type="FunFam" id="3.30.200.20:FF:000494">
    <property type="entry name" value="serine/threonine-protein kinase WNK2 isoform X2"/>
    <property type="match status" value="1"/>
</dbReference>
<evidence type="ECO:0000256" key="9">
    <source>
        <dbReference type="ARBA" id="ARBA00022777"/>
    </source>
</evidence>
<dbReference type="PROSITE" id="PS50011">
    <property type="entry name" value="PROTEIN_KINASE_DOM"/>
    <property type="match status" value="1"/>
</dbReference>
<evidence type="ECO:0000256" key="13">
    <source>
        <dbReference type="SAM" id="MobiDB-lite"/>
    </source>
</evidence>
<feature type="compositionally biased region" description="Polar residues" evidence="13">
    <location>
        <begin position="604"/>
        <end position="634"/>
    </location>
</feature>
<dbReference type="Proteomes" id="UP000529852">
    <property type="component" value="Unassembled WGS sequence"/>
</dbReference>
<dbReference type="PANTHER" id="PTHR13902">
    <property type="entry name" value="SERINE/THREONINE-PROTEIN KINASE WNK WITH NO LYSINE -RELATED"/>
    <property type="match status" value="1"/>
</dbReference>
<dbReference type="GO" id="GO:0005524">
    <property type="term" value="F:ATP binding"/>
    <property type="evidence" value="ECO:0007669"/>
    <property type="project" value="UniProtKB-KW"/>
</dbReference>
<dbReference type="SUPFAM" id="SSF56112">
    <property type="entry name" value="Protein kinase-like (PK-like)"/>
    <property type="match status" value="1"/>
</dbReference>
<dbReference type="EMBL" id="VYZD01000044">
    <property type="protein sequence ID" value="NWR84401.1"/>
    <property type="molecule type" value="Genomic_DNA"/>
</dbReference>
<dbReference type="PROSITE" id="PS00108">
    <property type="entry name" value="PROTEIN_KINASE_ST"/>
    <property type="match status" value="1"/>
</dbReference>
<feature type="non-terminal residue" evidence="15">
    <location>
        <position position="1"/>
    </location>
</feature>
<comment type="caution">
    <text evidence="15">The sequence shown here is derived from an EMBL/GenBank/DDBJ whole genome shotgun (WGS) entry which is preliminary data.</text>
</comment>
<feature type="region of interest" description="Disordered" evidence="13">
    <location>
        <begin position="707"/>
        <end position="794"/>
    </location>
</feature>
<keyword evidence="8" id="KW-0547">Nucleotide-binding</keyword>
<feature type="compositionally biased region" description="Basic residues" evidence="13">
    <location>
        <begin position="1102"/>
        <end position="1123"/>
    </location>
</feature>